<keyword evidence="2" id="KW-1185">Reference proteome</keyword>
<sequence length="81" mass="9329">MRRTALVFVAVFMRQAADLKRRRRSLLQPAEGFGQILLQCDDEKKGNPYTNGYWTGKRGVITTVSNRSHEKAMIPFDPQIF</sequence>
<organism evidence="1 2">
    <name type="scientific">Trichonephila clavipes</name>
    <name type="common">Golden silk orbweaver</name>
    <name type="synonym">Nephila clavipes</name>
    <dbReference type="NCBI Taxonomy" id="2585209"/>
    <lineage>
        <taxon>Eukaryota</taxon>
        <taxon>Metazoa</taxon>
        <taxon>Ecdysozoa</taxon>
        <taxon>Arthropoda</taxon>
        <taxon>Chelicerata</taxon>
        <taxon>Arachnida</taxon>
        <taxon>Araneae</taxon>
        <taxon>Araneomorphae</taxon>
        <taxon>Entelegynae</taxon>
        <taxon>Araneoidea</taxon>
        <taxon>Nephilidae</taxon>
        <taxon>Trichonephila</taxon>
    </lineage>
</organism>
<gene>
    <name evidence="1" type="ORF">TNCV_2206851</name>
</gene>
<reference evidence="1" key="1">
    <citation type="submission" date="2020-08" db="EMBL/GenBank/DDBJ databases">
        <title>Multicomponent nature underlies the extraordinary mechanical properties of spider dragline silk.</title>
        <authorList>
            <person name="Kono N."/>
            <person name="Nakamura H."/>
            <person name="Mori M."/>
            <person name="Yoshida Y."/>
            <person name="Ohtoshi R."/>
            <person name="Malay A.D."/>
            <person name="Moran D.A.P."/>
            <person name="Tomita M."/>
            <person name="Numata K."/>
            <person name="Arakawa K."/>
        </authorList>
    </citation>
    <scope>NUCLEOTIDE SEQUENCE</scope>
</reference>
<dbReference type="Proteomes" id="UP000887159">
    <property type="component" value="Unassembled WGS sequence"/>
</dbReference>
<evidence type="ECO:0000313" key="2">
    <source>
        <dbReference type="Proteomes" id="UP000887159"/>
    </source>
</evidence>
<name>A0A8X6VAB9_TRICX</name>
<dbReference type="AlphaFoldDB" id="A0A8X6VAB9"/>
<evidence type="ECO:0000313" key="1">
    <source>
        <dbReference type="EMBL" id="GFY05239.1"/>
    </source>
</evidence>
<accession>A0A8X6VAB9</accession>
<dbReference type="EMBL" id="BMAU01021250">
    <property type="protein sequence ID" value="GFY05239.1"/>
    <property type="molecule type" value="Genomic_DNA"/>
</dbReference>
<comment type="caution">
    <text evidence="1">The sequence shown here is derived from an EMBL/GenBank/DDBJ whole genome shotgun (WGS) entry which is preliminary data.</text>
</comment>
<proteinExistence type="predicted"/>
<protein>
    <submittedName>
        <fullName evidence="1">Uncharacterized protein</fullName>
    </submittedName>
</protein>